<organism evidence="3 4">
    <name type="scientific">candidate division WOR-3 bacterium</name>
    <dbReference type="NCBI Taxonomy" id="2052148"/>
    <lineage>
        <taxon>Bacteria</taxon>
        <taxon>Bacteria division WOR-3</taxon>
    </lineage>
</organism>
<evidence type="ECO:0000256" key="1">
    <source>
        <dbReference type="SAM" id="Coils"/>
    </source>
</evidence>
<gene>
    <name evidence="3" type="ORF">FJY68_11895</name>
</gene>
<protein>
    <recommendedName>
        <fullName evidence="5">PIN like domain-containing protein</fullName>
    </recommendedName>
</protein>
<feature type="transmembrane region" description="Helical" evidence="2">
    <location>
        <begin position="625"/>
        <end position="643"/>
    </location>
</feature>
<accession>A0A937XIV9</accession>
<dbReference type="AlphaFoldDB" id="A0A937XIV9"/>
<keyword evidence="1" id="KW-0175">Coiled coil</keyword>
<feature type="transmembrane region" description="Helical" evidence="2">
    <location>
        <begin position="655"/>
        <end position="674"/>
    </location>
</feature>
<evidence type="ECO:0000313" key="3">
    <source>
        <dbReference type="EMBL" id="MBM3332528.1"/>
    </source>
</evidence>
<comment type="caution">
    <text evidence="3">The sequence shown here is derived from an EMBL/GenBank/DDBJ whole genome shotgun (WGS) entry which is preliminary data.</text>
</comment>
<keyword evidence="2" id="KW-1133">Transmembrane helix</keyword>
<feature type="coiled-coil region" evidence="1">
    <location>
        <begin position="534"/>
        <end position="625"/>
    </location>
</feature>
<name>A0A937XIV9_UNCW3</name>
<keyword evidence="2" id="KW-0472">Membrane</keyword>
<evidence type="ECO:0000313" key="4">
    <source>
        <dbReference type="Proteomes" id="UP000779900"/>
    </source>
</evidence>
<keyword evidence="2" id="KW-0812">Transmembrane</keyword>
<evidence type="ECO:0008006" key="5">
    <source>
        <dbReference type="Google" id="ProtNLM"/>
    </source>
</evidence>
<reference evidence="3" key="1">
    <citation type="submission" date="2019-03" db="EMBL/GenBank/DDBJ databases">
        <title>Lake Tanganyika Metagenome-Assembled Genomes (MAGs).</title>
        <authorList>
            <person name="Tran P."/>
        </authorList>
    </citation>
    <scope>NUCLEOTIDE SEQUENCE</scope>
    <source>
        <strain evidence="3">K_DeepCast_150m_m2_040</strain>
    </source>
</reference>
<feature type="transmembrane region" description="Helical" evidence="2">
    <location>
        <begin position="680"/>
        <end position="700"/>
    </location>
</feature>
<evidence type="ECO:0000256" key="2">
    <source>
        <dbReference type="SAM" id="Phobius"/>
    </source>
</evidence>
<sequence length="702" mass="79191">MRLALFDPKFSDECGHEATDYIVLQALAPQGQLVVTPRDIRVTIKKLFLLDYEETEIEAAARRLAAKELLKFDKPHIADPAVIQLTPGTDDKLSRDLLKVTEDESSVLSSWKEELRAKYNDYPSITENLNLIEHALKAFMAQMLLRHGIQCVELLYPEEAKTRRWLTSVEGDILATLPKYEEFLDAVVRLEIPAFLRSADAKRRAYVGGLANSSFFWHLLQVDEKCSRLLRAVTHGIRLYIDVNVLYCLAGLDGPHLLASSHAMLSISKKLGCSLIVTSRSLDEFQSSLKAKARELEGRGQIPRELAKVAIGSLEEDDFISVYWRELAEKGVSIQDFAMERSHASRFLSSLAIEISDEHRQDIETSQELREQEDILRSFCRDDISEQVVEHDAFHRILVLRARGTPRYHASDAGAWFLTNDSKLPAYDRRAREQEGRINMLPFCVTSNEWVQINRPLLTRTDGSDEYERSFHLLVTQPFVRSLTATFSLSKAYSEVLTRAARYKSMTPQLALSLITDKQFVVTVGMEVDPLRAEERIENKLAELVTKLQDENAQLSSDVASMRGELSSLNSKVDEISQKSKNDIERQQVRARDLEGKLITETSELSEARRRIETSQIKLRKLKSALRWMGCVVLWAVLLDIATRMRWGGLHGLSKLAAVSALVVGCFGALAIPLGMKRTWSVLGGIAALASILGLAWILLNP</sequence>
<proteinExistence type="predicted"/>
<dbReference type="EMBL" id="VGIR01000097">
    <property type="protein sequence ID" value="MBM3332528.1"/>
    <property type="molecule type" value="Genomic_DNA"/>
</dbReference>
<dbReference type="Proteomes" id="UP000779900">
    <property type="component" value="Unassembled WGS sequence"/>
</dbReference>